<evidence type="ECO:0000313" key="2">
    <source>
        <dbReference type="EMBL" id="PSN70006.1"/>
    </source>
</evidence>
<keyword evidence="1" id="KW-0472">Membrane</keyword>
<dbReference type="AlphaFoldDB" id="A0A2T2NXK3"/>
<feature type="transmembrane region" description="Helical" evidence="1">
    <location>
        <begin position="32"/>
        <end position="52"/>
    </location>
</feature>
<protein>
    <submittedName>
        <fullName evidence="2">Uncharacterized protein</fullName>
    </submittedName>
</protein>
<keyword evidence="1" id="KW-0812">Transmembrane</keyword>
<keyword evidence="3" id="KW-1185">Reference proteome</keyword>
<gene>
    <name evidence="2" type="ORF">BS50DRAFT_302541</name>
</gene>
<accession>A0A2T2NXK3</accession>
<dbReference type="Proteomes" id="UP000240883">
    <property type="component" value="Unassembled WGS sequence"/>
</dbReference>
<evidence type="ECO:0000313" key="3">
    <source>
        <dbReference type="Proteomes" id="UP000240883"/>
    </source>
</evidence>
<keyword evidence="1" id="KW-1133">Transmembrane helix</keyword>
<reference evidence="2 3" key="1">
    <citation type="journal article" date="2018" name="Front. Microbiol.">
        <title>Genome-Wide Analysis of Corynespora cassiicola Leaf Fall Disease Putative Effectors.</title>
        <authorList>
            <person name="Lopez D."/>
            <person name="Ribeiro S."/>
            <person name="Label P."/>
            <person name="Fumanal B."/>
            <person name="Venisse J.S."/>
            <person name="Kohler A."/>
            <person name="de Oliveira R.R."/>
            <person name="Labutti K."/>
            <person name="Lipzen A."/>
            <person name="Lail K."/>
            <person name="Bauer D."/>
            <person name="Ohm R.A."/>
            <person name="Barry K.W."/>
            <person name="Spatafora J."/>
            <person name="Grigoriev I.V."/>
            <person name="Martin F.M."/>
            <person name="Pujade-Renaud V."/>
        </authorList>
    </citation>
    <scope>NUCLEOTIDE SEQUENCE [LARGE SCALE GENOMIC DNA]</scope>
    <source>
        <strain evidence="2 3">Philippines</strain>
    </source>
</reference>
<evidence type="ECO:0000256" key="1">
    <source>
        <dbReference type="SAM" id="Phobius"/>
    </source>
</evidence>
<dbReference type="EMBL" id="KZ678132">
    <property type="protein sequence ID" value="PSN70006.1"/>
    <property type="molecule type" value="Genomic_DNA"/>
</dbReference>
<organism evidence="2 3">
    <name type="scientific">Corynespora cassiicola Philippines</name>
    <dbReference type="NCBI Taxonomy" id="1448308"/>
    <lineage>
        <taxon>Eukaryota</taxon>
        <taxon>Fungi</taxon>
        <taxon>Dikarya</taxon>
        <taxon>Ascomycota</taxon>
        <taxon>Pezizomycotina</taxon>
        <taxon>Dothideomycetes</taxon>
        <taxon>Pleosporomycetidae</taxon>
        <taxon>Pleosporales</taxon>
        <taxon>Corynesporascaceae</taxon>
        <taxon>Corynespora</taxon>
    </lineage>
</organism>
<sequence>MRWMVFVNRKCSFSLPSLLFEGQGRERAKGSIGCLCFIFLLLHFYGIFFVRFPSDCWPRLECAKSDAYVWCLCPYMRVGSGCFEHVSKARRGRWRRRRRHRRRIQVTSSSSSKVFIPRSRYSPLLFPPVCLFFSPLLGGKYLFPLLKCFPFCVVLPLPRSGFHYWMDGGRGREFDMRASCIVIRSDGSGRRVASRRQVVRTARSVGASP</sequence>
<proteinExistence type="predicted"/>
<name>A0A2T2NXK3_CORCC</name>